<dbReference type="EMBL" id="GGEC01076077">
    <property type="protein sequence ID" value="MBX56561.1"/>
    <property type="molecule type" value="Transcribed_RNA"/>
</dbReference>
<dbReference type="AlphaFoldDB" id="A0A2P2PPE6"/>
<accession>A0A2P2PPE6</accession>
<proteinExistence type="predicted"/>
<sequence length="58" mass="6954">MFHVAIFSPLICGENFSYQKQKQNMVDLISQRSIVLIALYYKDRTVFDYNSHYKKTIF</sequence>
<protein>
    <submittedName>
        <fullName evidence="1">Uncharacterized protein</fullName>
    </submittedName>
</protein>
<organism evidence="1">
    <name type="scientific">Rhizophora mucronata</name>
    <name type="common">Asiatic mangrove</name>
    <dbReference type="NCBI Taxonomy" id="61149"/>
    <lineage>
        <taxon>Eukaryota</taxon>
        <taxon>Viridiplantae</taxon>
        <taxon>Streptophyta</taxon>
        <taxon>Embryophyta</taxon>
        <taxon>Tracheophyta</taxon>
        <taxon>Spermatophyta</taxon>
        <taxon>Magnoliopsida</taxon>
        <taxon>eudicotyledons</taxon>
        <taxon>Gunneridae</taxon>
        <taxon>Pentapetalae</taxon>
        <taxon>rosids</taxon>
        <taxon>fabids</taxon>
        <taxon>Malpighiales</taxon>
        <taxon>Rhizophoraceae</taxon>
        <taxon>Rhizophora</taxon>
    </lineage>
</organism>
<name>A0A2P2PPE6_RHIMU</name>
<reference evidence="1" key="1">
    <citation type="submission" date="2018-02" db="EMBL/GenBank/DDBJ databases">
        <title>Rhizophora mucronata_Transcriptome.</title>
        <authorList>
            <person name="Meera S.P."/>
            <person name="Sreeshan A."/>
            <person name="Augustine A."/>
        </authorList>
    </citation>
    <scope>NUCLEOTIDE SEQUENCE</scope>
    <source>
        <tissue evidence="1">Leaf</tissue>
    </source>
</reference>
<evidence type="ECO:0000313" key="1">
    <source>
        <dbReference type="EMBL" id="MBX56561.1"/>
    </source>
</evidence>